<gene>
    <name evidence="1" type="ORF">ABE960_08355</name>
</gene>
<sequence>MMVLTDLARTTPQTVNEDHPVDEARQMMVSGGMIQTPLHKTPTLTMETLASLTIGNLIRTLKSFGEQHMLVTEPTSHKGVRIRGMISAADIGRVIGYGPRGMPEARSFADICKVVIGH</sequence>
<dbReference type="RefSeq" id="WP_349761787.1">
    <property type="nucleotide sequence ID" value="NZ_JBEGCJ010000003.1"/>
</dbReference>
<name>A0ABV1NIC4_9GAMM</name>
<accession>A0ABV1NIC4</accession>
<keyword evidence="2" id="KW-1185">Reference proteome</keyword>
<evidence type="ECO:0008006" key="3">
    <source>
        <dbReference type="Google" id="ProtNLM"/>
    </source>
</evidence>
<protein>
    <recommendedName>
        <fullName evidence="3">CBS domain-containing protein</fullName>
    </recommendedName>
</protein>
<evidence type="ECO:0000313" key="1">
    <source>
        <dbReference type="EMBL" id="MEQ6917529.1"/>
    </source>
</evidence>
<comment type="caution">
    <text evidence="1">The sequence shown here is derived from an EMBL/GenBank/DDBJ whole genome shotgun (WGS) entry which is preliminary data.</text>
</comment>
<evidence type="ECO:0000313" key="2">
    <source>
        <dbReference type="Proteomes" id="UP001442468"/>
    </source>
</evidence>
<proteinExistence type="predicted"/>
<dbReference type="EMBL" id="JBEGCJ010000003">
    <property type="protein sequence ID" value="MEQ6917529.1"/>
    <property type="molecule type" value="Genomic_DNA"/>
</dbReference>
<reference evidence="1 2" key="1">
    <citation type="submission" date="2024-05" db="EMBL/GenBank/DDBJ databases">
        <title>Halomonas sp. SSM6 16S ribosomal RNA gene Genome sequencing and assembly.</title>
        <authorList>
            <person name="Yook S."/>
        </authorList>
    </citation>
    <scope>NUCLEOTIDE SEQUENCE [LARGE SCALE GENOMIC DNA]</scope>
    <source>
        <strain evidence="1 2">SSM6</strain>
    </source>
</reference>
<organism evidence="1 2">
    <name type="scientific">Halomonas aquatica</name>
    <dbReference type="NCBI Taxonomy" id="3151123"/>
    <lineage>
        <taxon>Bacteria</taxon>
        <taxon>Pseudomonadati</taxon>
        <taxon>Pseudomonadota</taxon>
        <taxon>Gammaproteobacteria</taxon>
        <taxon>Oceanospirillales</taxon>
        <taxon>Halomonadaceae</taxon>
        <taxon>Halomonas</taxon>
    </lineage>
</organism>
<dbReference type="Proteomes" id="UP001442468">
    <property type="component" value="Unassembled WGS sequence"/>
</dbReference>